<dbReference type="Pfam" id="PF03151">
    <property type="entry name" value="TPT"/>
    <property type="match status" value="1"/>
</dbReference>
<dbReference type="InterPro" id="IPR004853">
    <property type="entry name" value="Sugar_P_trans_dom"/>
</dbReference>
<keyword evidence="3 6" id="KW-1133">Transmembrane helix</keyword>
<gene>
    <name evidence="8" type="ORF">BDQ12DRAFT_618230</name>
</gene>
<evidence type="ECO:0000256" key="4">
    <source>
        <dbReference type="ARBA" id="ARBA00023136"/>
    </source>
</evidence>
<evidence type="ECO:0000256" key="3">
    <source>
        <dbReference type="ARBA" id="ARBA00022989"/>
    </source>
</evidence>
<accession>A0A5C3LSP5</accession>
<evidence type="ECO:0000313" key="8">
    <source>
        <dbReference type="EMBL" id="TFK31801.1"/>
    </source>
</evidence>
<dbReference type="EMBL" id="ML213706">
    <property type="protein sequence ID" value="TFK31801.1"/>
    <property type="molecule type" value="Genomic_DNA"/>
</dbReference>
<dbReference type="GO" id="GO:0016020">
    <property type="term" value="C:membrane"/>
    <property type="evidence" value="ECO:0007669"/>
    <property type="project" value="UniProtKB-SubCell"/>
</dbReference>
<dbReference type="PANTHER" id="PTHR11132">
    <property type="entry name" value="SOLUTE CARRIER FAMILY 35"/>
    <property type="match status" value="1"/>
</dbReference>
<feature type="region of interest" description="Disordered" evidence="5">
    <location>
        <begin position="18"/>
        <end position="53"/>
    </location>
</feature>
<keyword evidence="2 6" id="KW-0812">Transmembrane</keyword>
<evidence type="ECO:0000313" key="9">
    <source>
        <dbReference type="Proteomes" id="UP000308652"/>
    </source>
</evidence>
<feature type="transmembrane region" description="Helical" evidence="6">
    <location>
        <begin position="165"/>
        <end position="182"/>
    </location>
</feature>
<feature type="transmembrane region" description="Helical" evidence="6">
    <location>
        <begin position="216"/>
        <end position="236"/>
    </location>
</feature>
<dbReference type="AlphaFoldDB" id="A0A5C3LSP5"/>
<feature type="domain" description="Sugar phosphate transporter" evidence="7">
    <location>
        <begin position="62"/>
        <end position="382"/>
    </location>
</feature>
<name>A0A5C3LSP5_9AGAR</name>
<keyword evidence="4 6" id="KW-0472">Membrane</keyword>
<dbReference type="InterPro" id="IPR037185">
    <property type="entry name" value="EmrE-like"/>
</dbReference>
<dbReference type="SUPFAM" id="SSF103481">
    <property type="entry name" value="Multidrug resistance efflux transporter EmrE"/>
    <property type="match status" value="1"/>
</dbReference>
<feature type="transmembrane region" description="Helical" evidence="6">
    <location>
        <begin position="89"/>
        <end position="107"/>
    </location>
</feature>
<comment type="subcellular location">
    <subcellularLocation>
        <location evidence="1">Membrane</location>
        <topology evidence="1">Multi-pass membrane protein</topology>
    </subcellularLocation>
</comment>
<sequence length="394" mass="43471">MQSRLRISSLHQRVYHTDQPLQSPTHHSTSPPPSASDSLPPFALPSPSSKSKFRHQEPSPALWLVLYFTLNLTLTLYNKTVLIHFPFPYTLTALHAFCGFIGSSILLRTKNATNGFRIGGLRPSFLPKLDKRETLVLFLFSILYTVNIVVSNASLRLVTVPFHQVVRASSPFFTILLSYIILHTRTNRTKLVSLIPVVVGVGFATYGDYYFTPAGFLLTLLGTILAALKSVITNLLQSSSPSSFPHPSYPISFISSPILYLRTLPKLTFTPLHLLSLLSPLAFIQSLLLAYLSGELGRVQTHFYTSVVGTARIWLLLNGILAFLLNVVSFNANKKVGALGMSVAGNVKQVLTILCAVALFNLNITPMNGIGIALTLFGGMWYAQVELRERSLKL</sequence>
<reference evidence="8 9" key="1">
    <citation type="journal article" date="2019" name="Nat. Ecol. Evol.">
        <title>Megaphylogeny resolves global patterns of mushroom evolution.</title>
        <authorList>
            <person name="Varga T."/>
            <person name="Krizsan K."/>
            <person name="Foldi C."/>
            <person name="Dima B."/>
            <person name="Sanchez-Garcia M."/>
            <person name="Sanchez-Ramirez S."/>
            <person name="Szollosi G.J."/>
            <person name="Szarkandi J.G."/>
            <person name="Papp V."/>
            <person name="Albert L."/>
            <person name="Andreopoulos W."/>
            <person name="Angelini C."/>
            <person name="Antonin V."/>
            <person name="Barry K.W."/>
            <person name="Bougher N.L."/>
            <person name="Buchanan P."/>
            <person name="Buyck B."/>
            <person name="Bense V."/>
            <person name="Catcheside P."/>
            <person name="Chovatia M."/>
            <person name="Cooper J."/>
            <person name="Damon W."/>
            <person name="Desjardin D."/>
            <person name="Finy P."/>
            <person name="Geml J."/>
            <person name="Haridas S."/>
            <person name="Hughes K."/>
            <person name="Justo A."/>
            <person name="Karasinski D."/>
            <person name="Kautmanova I."/>
            <person name="Kiss B."/>
            <person name="Kocsube S."/>
            <person name="Kotiranta H."/>
            <person name="LaButti K.M."/>
            <person name="Lechner B.E."/>
            <person name="Liimatainen K."/>
            <person name="Lipzen A."/>
            <person name="Lukacs Z."/>
            <person name="Mihaltcheva S."/>
            <person name="Morgado L.N."/>
            <person name="Niskanen T."/>
            <person name="Noordeloos M.E."/>
            <person name="Ohm R.A."/>
            <person name="Ortiz-Santana B."/>
            <person name="Ovrebo C."/>
            <person name="Racz N."/>
            <person name="Riley R."/>
            <person name="Savchenko A."/>
            <person name="Shiryaev A."/>
            <person name="Soop K."/>
            <person name="Spirin V."/>
            <person name="Szebenyi C."/>
            <person name="Tomsovsky M."/>
            <person name="Tulloss R.E."/>
            <person name="Uehling J."/>
            <person name="Grigoriev I.V."/>
            <person name="Vagvolgyi C."/>
            <person name="Papp T."/>
            <person name="Martin F.M."/>
            <person name="Miettinen O."/>
            <person name="Hibbett D.S."/>
            <person name="Nagy L.G."/>
        </authorList>
    </citation>
    <scope>NUCLEOTIDE SEQUENCE [LARGE SCALE GENOMIC DNA]</scope>
    <source>
        <strain evidence="8 9">CBS 166.37</strain>
    </source>
</reference>
<feature type="transmembrane region" description="Helical" evidence="6">
    <location>
        <begin position="135"/>
        <end position="153"/>
    </location>
</feature>
<organism evidence="8 9">
    <name type="scientific">Crucibulum laeve</name>
    <dbReference type="NCBI Taxonomy" id="68775"/>
    <lineage>
        <taxon>Eukaryota</taxon>
        <taxon>Fungi</taxon>
        <taxon>Dikarya</taxon>
        <taxon>Basidiomycota</taxon>
        <taxon>Agaricomycotina</taxon>
        <taxon>Agaricomycetes</taxon>
        <taxon>Agaricomycetidae</taxon>
        <taxon>Agaricales</taxon>
        <taxon>Agaricineae</taxon>
        <taxon>Nidulariaceae</taxon>
        <taxon>Crucibulum</taxon>
    </lineage>
</organism>
<evidence type="ECO:0000256" key="6">
    <source>
        <dbReference type="SAM" id="Phobius"/>
    </source>
</evidence>
<protein>
    <submittedName>
        <fullName evidence="8">Triose-phosphate transporter family-domain-containing protein</fullName>
    </submittedName>
</protein>
<feature type="transmembrane region" description="Helical" evidence="6">
    <location>
        <begin position="272"/>
        <end position="293"/>
    </location>
</feature>
<feature type="transmembrane region" description="Helical" evidence="6">
    <location>
        <begin position="191"/>
        <end position="210"/>
    </location>
</feature>
<feature type="transmembrane region" description="Helical" evidence="6">
    <location>
        <begin position="60"/>
        <end position="77"/>
    </location>
</feature>
<dbReference type="InterPro" id="IPR050186">
    <property type="entry name" value="TPT_transporter"/>
</dbReference>
<feature type="compositionally biased region" description="Low complexity" evidence="5">
    <location>
        <begin position="23"/>
        <end position="50"/>
    </location>
</feature>
<evidence type="ECO:0000256" key="1">
    <source>
        <dbReference type="ARBA" id="ARBA00004141"/>
    </source>
</evidence>
<evidence type="ECO:0000259" key="7">
    <source>
        <dbReference type="Pfam" id="PF03151"/>
    </source>
</evidence>
<dbReference type="Proteomes" id="UP000308652">
    <property type="component" value="Unassembled WGS sequence"/>
</dbReference>
<evidence type="ECO:0000256" key="2">
    <source>
        <dbReference type="ARBA" id="ARBA00022692"/>
    </source>
</evidence>
<evidence type="ECO:0000256" key="5">
    <source>
        <dbReference type="SAM" id="MobiDB-lite"/>
    </source>
</evidence>
<keyword evidence="9" id="KW-1185">Reference proteome</keyword>
<dbReference type="OrthoDB" id="10261634at2759"/>
<proteinExistence type="predicted"/>
<feature type="transmembrane region" description="Helical" evidence="6">
    <location>
        <begin position="313"/>
        <end position="332"/>
    </location>
</feature>